<proteinExistence type="predicted"/>
<dbReference type="CDD" id="cd09912">
    <property type="entry name" value="DLP_2"/>
    <property type="match status" value="1"/>
</dbReference>
<organism evidence="8 9">
    <name type="scientific">Fictibacillus enclensis</name>
    <dbReference type="NCBI Taxonomy" id="1017270"/>
    <lineage>
        <taxon>Bacteria</taxon>
        <taxon>Bacillati</taxon>
        <taxon>Bacillota</taxon>
        <taxon>Bacilli</taxon>
        <taxon>Bacillales</taxon>
        <taxon>Fictibacillaceae</taxon>
        <taxon>Fictibacillus</taxon>
    </lineage>
</organism>
<evidence type="ECO:0000256" key="1">
    <source>
        <dbReference type="ARBA" id="ARBA00004370"/>
    </source>
</evidence>
<evidence type="ECO:0000256" key="4">
    <source>
        <dbReference type="ARBA" id="ARBA00023134"/>
    </source>
</evidence>
<dbReference type="Proteomes" id="UP000054099">
    <property type="component" value="Unassembled WGS sequence"/>
</dbReference>
<keyword evidence="3" id="KW-0378">Hydrolase</keyword>
<dbReference type="InterPro" id="IPR027417">
    <property type="entry name" value="P-loop_NTPase"/>
</dbReference>
<feature type="domain" description="Dynamin N-terminal" evidence="7">
    <location>
        <begin position="626"/>
        <end position="849"/>
    </location>
</feature>
<accession>A0A0V8JE56</accession>
<comment type="subcellular location">
    <subcellularLocation>
        <location evidence="1">Membrane</location>
    </subcellularLocation>
</comment>
<dbReference type="InterPro" id="IPR005225">
    <property type="entry name" value="Small_GTP-bd"/>
</dbReference>
<dbReference type="AlphaFoldDB" id="A0A0V8JE56"/>
<feature type="domain" description="Dynamin N-terminal" evidence="7">
    <location>
        <begin position="54"/>
        <end position="208"/>
    </location>
</feature>
<dbReference type="InterPro" id="IPR045063">
    <property type="entry name" value="Dynamin_N"/>
</dbReference>
<evidence type="ECO:0000313" key="9">
    <source>
        <dbReference type="Proteomes" id="UP000054099"/>
    </source>
</evidence>
<keyword evidence="2" id="KW-0547">Nucleotide-binding</keyword>
<sequence>MNRARMTETKDQTINPTAASLAAVYRGIKELDAQQEARAVLELYDKVKNQQFAIAFCGHFSAGKSSMINELIGENILPSSPVPTSANVVKVQNGTPSARVKVRNKGIIHIDAPVNLEKIKKWAKNGNEIESIEINVEQDLLPDCIAIYDTPGIDSTDDAHKVATESALHMADVVFYIMDYNHVLSQLNFTFIRLLKEQGKKVYLIVNQIDKHNEKELAFSAFSEKVKNGFKSWDIEPEDIFFTTIMEKEHPGNQLREIKTLFQKFYLAKDEWVEENARKETERLIRTTVQNGLDLDEEHHHEAFELAGQQDEESARALVGKLSEEMETEEQRKKESQTGIMKEFKDILDNAILMPFQTRDLAKNYIESRQDSFKVGLLFAGKKTEAERKARLEAFYESVKENVKTQISWHLKDFFQSHGVSVKNEPVIGEETMAALIKPGASLNGNYVLQYCNDVVAEIKKQYTTHFRDELHQMADEAQQASDHELKKLRSQLSAQEKVLMAHKGKQEILEKWNEVSEELKSSLKEPLNTESAVEEAEQDLIQSIETVTMAEIPENTEAKETVEEDDSSETGSKEIAKTEENELLKEAEQLQNAAAVLSKLHLMKNRASDMNQFAEKMNNRDFTVSLFGAFSAGKSSFANALIGEDLLPVSPNPTTATINRIAPPDEEHLHGTARIYFKKEADLLAEINQSLFHFGKQAGTMEEAVSISESIDRSQRSNELRPHLQFLQAVCSGFDAVRDLLGKEQTVSVEQFKSFVADEEKACFTESVTVYYDCALTSMGVTLVDTPGADSINARHTNVAFEFIKKSDAILYVTYYNHAFSAADREFLIQLGRVKDTFELDKMFFVINASDLAKDNEELQDVVGHVGDNLRQFGIRKPKLFPMSSYFSLLGQKEPSAWLPEEAGRLKKKYGNLAEQQDNLLNETGYVRFMDAFTGFLNHDLAHVMVTAAKKQLSQARNVLDRFIAEAVANQENAEQKKEELQRTISGLQKKINDYSLEQKQEALEKEIQELLFYVKQRVMLRFTEFFNEAYNPAVISGSVKEQKNALAKSGKELHQAIQFDLQQESRATVLRVERVIIGLMSEMNEELDRKLAQWDPPQYEMQKERVQFETLVVETELGQVEGKESVYKEFKNAKQFFEQGGKKKAMDLMYSLFEEPVSRFTEESADVFGRYYQPLLSEEAQKEMDLRIKEYTDYYEGLLQTLNSPSVVEEMKKTREALNNLV</sequence>
<dbReference type="GO" id="GO:0016020">
    <property type="term" value="C:membrane"/>
    <property type="evidence" value="ECO:0007669"/>
    <property type="project" value="UniProtKB-SubCell"/>
</dbReference>
<evidence type="ECO:0000259" key="7">
    <source>
        <dbReference type="Pfam" id="PF00350"/>
    </source>
</evidence>
<comment type="caution">
    <text evidence="8">The sequence shown here is derived from an EMBL/GenBank/DDBJ whole genome shotgun (WGS) entry which is preliminary data.</text>
</comment>
<dbReference type="Pfam" id="PF00350">
    <property type="entry name" value="Dynamin_N"/>
    <property type="match status" value="2"/>
</dbReference>
<protein>
    <recommendedName>
        <fullName evidence="7">Dynamin N-terminal domain-containing protein</fullName>
    </recommendedName>
</protein>
<dbReference type="InterPro" id="IPR027094">
    <property type="entry name" value="Mitofusin_fam"/>
</dbReference>
<reference evidence="8 9" key="1">
    <citation type="journal article" date="2014" name="Antonie Van Leeuwenhoek">
        <title>Fictibacillus enclensis sp. nov., isolated from marine sediment.</title>
        <authorList>
            <person name="Dastager S.G."/>
            <person name="Mawlankar R."/>
            <person name="Srinivasan K."/>
            <person name="Tang S.K."/>
            <person name="Lee J.C."/>
            <person name="Ramana V.V."/>
            <person name="Shouche Y.S."/>
        </authorList>
    </citation>
    <scope>NUCLEOTIDE SEQUENCE [LARGE SCALE GENOMIC DNA]</scope>
    <source>
        <strain evidence="8 9">NIO-1003</strain>
    </source>
</reference>
<evidence type="ECO:0000256" key="6">
    <source>
        <dbReference type="SAM" id="Coils"/>
    </source>
</evidence>
<evidence type="ECO:0000313" key="8">
    <source>
        <dbReference type="EMBL" id="KSU85236.1"/>
    </source>
</evidence>
<gene>
    <name evidence="8" type="ORF">AS030_06910</name>
</gene>
<dbReference type="RefSeq" id="WP_061969823.1">
    <property type="nucleotide sequence ID" value="NZ_FMAV01000001.1"/>
</dbReference>
<keyword evidence="4" id="KW-0342">GTP-binding</keyword>
<evidence type="ECO:0000256" key="2">
    <source>
        <dbReference type="ARBA" id="ARBA00022741"/>
    </source>
</evidence>
<keyword evidence="9" id="KW-1185">Reference proteome</keyword>
<keyword evidence="6" id="KW-0175">Coiled coil</keyword>
<keyword evidence="5" id="KW-0472">Membrane</keyword>
<evidence type="ECO:0000256" key="5">
    <source>
        <dbReference type="ARBA" id="ARBA00023136"/>
    </source>
</evidence>
<dbReference type="PANTHER" id="PTHR10465">
    <property type="entry name" value="TRANSMEMBRANE GTPASE FZO1"/>
    <property type="match status" value="1"/>
</dbReference>
<dbReference type="EMBL" id="LNQN01000001">
    <property type="protein sequence ID" value="KSU85236.1"/>
    <property type="molecule type" value="Genomic_DNA"/>
</dbReference>
<dbReference type="Gene3D" id="3.40.50.300">
    <property type="entry name" value="P-loop containing nucleotide triphosphate hydrolases"/>
    <property type="match status" value="2"/>
</dbReference>
<dbReference type="PANTHER" id="PTHR10465:SF0">
    <property type="entry name" value="SARCALUMENIN"/>
    <property type="match status" value="1"/>
</dbReference>
<dbReference type="SUPFAM" id="SSF52540">
    <property type="entry name" value="P-loop containing nucleoside triphosphate hydrolases"/>
    <property type="match status" value="2"/>
</dbReference>
<evidence type="ECO:0000256" key="3">
    <source>
        <dbReference type="ARBA" id="ARBA00022801"/>
    </source>
</evidence>
<dbReference type="GO" id="GO:0005525">
    <property type="term" value="F:GTP binding"/>
    <property type="evidence" value="ECO:0007669"/>
    <property type="project" value="UniProtKB-KW"/>
</dbReference>
<dbReference type="GO" id="GO:0003924">
    <property type="term" value="F:GTPase activity"/>
    <property type="evidence" value="ECO:0007669"/>
    <property type="project" value="InterPro"/>
</dbReference>
<feature type="coiled-coil region" evidence="6">
    <location>
        <begin position="574"/>
        <end position="601"/>
    </location>
</feature>
<dbReference type="NCBIfam" id="TIGR00231">
    <property type="entry name" value="small_GTP"/>
    <property type="match status" value="1"/>
</dbReference>
<name>A0A0V8JE56_9BACL</name>
<feature type="coiled-coil region" evidence="6">
    <location>
        <begin position="904"/>
        <end position="999"/>
    </location>
</feature>